<protein>
    <submittedName>
        <fullName evidence="1">Uncharacterized protein</fullName>
    </submittedName>
</protein>
<reference evidence="1" key="1">
    <citation type="submission" date="2023-08" db="EMBL/GenBank/DDBJ databases">
        <authorList>
            <person name="Chen Y."/>
            <person name="Shah S."/>
            <person name="Dougan E. K."/>
            <person name="Thang M."/>
            <person name="Chan C."/>
        </authorList>
    </citation>
    <scope>NUCLEOTIDE SEQUENCE</scope>
</reference>
<gene>
    <name evidence="1" type="ORF">EVOR1521_LOCUS11063</name>
</gene>
<proteinExistence type="predicted"/>
<evidence type="ECO:0000313" key="1">
    <source>
        <dbReference type="EMBL" id="CAJ1384146.1"/>
    </source>
</evidence>
<organism evidence="1 2">
    <name type="scientific">Effrenium voratum</name>
    <dbReference type="NCBI Taxonomy" id="2562239"/>
    <lineage>
        <taxon>Eukaryota</taxon>
        <taxon>Sar</taxon>
        <taxon>Alveolata</taxon>
        <taxon>Dinophyceae</taxon>
        <taxon>Suessiales</taxon>
        <taxon>Symbiodiniaceae</taxon>
        <taxon>Effrenium</taxon>
    </lineage>
</organism>
<comment type="caution">
    <text evidence="1">The sequence shown here is derived from an EMBL/GenBank/DDBJ whole genome shotgun (WGS) entry which is preliminary data.</text>
</comment>
<sequence length="996" mass="107333">MGCCGSTDKDTAERLAAVEQEIKASRTPEVEDAARFAKELRVVFDTVAEKGGDMRMIAKVEDLSDSVVRGLINRIDLQLVQKGSAEYQPIVDRIMVVATDLDAVRATKATKLVDAHLQRLVEQQTSAQEKQVDPLLKKLQAVREKVRGDAKLLIPGTKEMLDVAEQAHAAAPEAKPVAKGLLEQLVPHSVFVLESEAAWCSAQGCEAVIKHAERTDLLAGKLVAVLGAVWEPAITPQVESVRQRRGREACAQLVAQAERHIEADEGGEAYGCLQQLLPWWPVLKSSHSLEIVGLFSKMQSYANQAFLAAANAGNTETAEEIRGFAVQFDSLRAQFEGLPPSAGRALGEVLESGEAKIQVAKALDTVEKELAKTTDDDDSTNLSLGNAIQALESLKVAWPVASKEEPPESLVERIKKTMAALESWTFEAMQGAASAEQVQSLMQFAQEYDRRRIEEFKSEPLRPRLTSEAAMKYLKRAESELLKSEGMKPQVLLESLKAAAEAVPGESGSAEARSLMLRVMTLTNERLLKAYAEAISAQAENEKKEIMLMKFAESADEVRQSCVIPGTALVEEMSQKRVEVADELIEAIRDQITAGQLSSLGQDICILSRVCKKLPTDAPQQKNAKAVASRYMDSLSSLDAQVDESTLQSAAELQEALKTLGCDPGDLKAKILEKVSRQVLGRARTEKDLEALGRHLDALVKPCQDESLAADLYEEIQSFANSLEDTLLTRLLEEGRAQGAAAVNAAEAADRLRAAKTASGASGALKTPFAERVAGAQKAVGLLEEANAELAKTAGMNPKAVVNVLKELAGALAGLNGFYDEALRAVLERFREKLAEAAGKALQAEGEMRDKKLAALAALAKDADSAQQALASLPGSSLELQSFAGAVSGARSAQSLEQVELELGKESGMNPKLLLQGFQELGRLWPTLDESLQERCRENCSKVRARMGESLDEALSSGNAAKQKALLSFAKEFDACGEMSGALEAELQSKLDAAAV</sequence>
<keyword evidence="2" id="KW-1185">Reference proteome</keyword>
<name>A0AA36ICB8_9DINO</name>
<dbReference type="Proteomes" id="UP001178507">
    <property type="component" value="Unassembled WGS sequence"/>
</dbReference>
<evidence type="ECO:0000313" key="2">
    <source>
        <dbReference type="Proteomes" id="UP001178507"/>
    </source>
</evidence>
<accession>A0AA36ICB8</accession>
<dbReference type="EMBL" id="CAUJNA010001090">
    <property type="protein sequence ID" value="CAJ1384146.1"/>
    <property type="molecule type" value="Genomic_DNA"/>
</dbReference>
<dbReference type="AlphaFoldDB" id="A0AA36ICB8"/>